<keyword evidence="1 2" id="KW-0732">Signal</keyword>
<feature type="chain" id="PRO_5012883759" evidence="2">
    <location>
        <begin position="23"/>
        <end position="274"/>
    </location>
</feature>
<dbReference type="AlphaFoldDB" id="A0A1M5N371"/>
<dbReference type="Proteomes" id="UP000184211">
    <property type="component" value="Unassembled WGS sequence"/>
</dbReference>
<feature type="signal peptide" evidence="2">
    <location>
        <begin position="1"/>
        <end position="22"/>
    </location>
</feature>
<evidence type="ECO:0000313" key="4">
    <source>
        <dbReference type="EMBL" id="SHG83885.1"/>
    </source>
</evidence>
<evidence type="ECO:0000313" key="5">
    <source>
        <dbReference type="Proteomes" id="UP000184211"/>
    </source>
</evidence>
<feature type="domain" description="Peptidase S1" evidence="3">
    <location>
        <begin position="47"/>
        <end position="167"/>
    </location>
</feature>
<dbReference type="STRING" id="870908.SAMN04488044_1406"/>
<evidence type="ECO:0000256" key="2">
    <source>
        <dbReference type="SAM" id="SignalP"/>
    </source>
</evidence>
<dbReference type="Pfam" id="PF00089">
    <property type="entry name" value="Trypsin"/>
    <property type="match status" value="1"/>
</dbReference>
<dbReference type="GO" id="GO:0006508">
    <property type="term" value="P:proteolysis"/>
    <property type="evidence" value="ECO:0007669"/>
    <property type="project" value="UniProtKB-KW"/>
</dbReference>
<dbReference type="InterPro" id="IPR018114">
    <property type="entry name" value="TRYPSIN_HIS"/>
</dbReference>
<dbReference type="PROSITE" id="PS00134">
    <property type="entry name" value="TRYPSIN_HIS"/>
    <property type="match status" value="1"/>
</dbReference>
<dbReference type="Gene3D" id="2.40.10.10">
    <property type="entry name" value="Trypsin-like serine proteases"/>
    <property type="match status" value="2"/>
</dbReference>
<gene>
    <name evidence="4" type="ORF">SAMN04488044_1406</name>
</gene>
<dbReference type="InterPro" id="IPR001314">
    <property type="entry name" value="Peptidase_S1A"/>
</dbReference>
<dbReference type="InterPro" id="IPR001254">
    <property type="entry name" value="Trypsin_dom"/>
</dbReference>
<organism evidence="4 5">
    <name type="scientific">Cognatishimia maritima</name>
    <dbReference type="NCBI Taxonomy" id="870908"/>
    <lineage>
        <taxon>Bacteria</taxon>
        <taxon>Pseudomonadati</taxon>
        <taxon>Pseudomonadota</taxon>
        <taxon>Alphaproteobacteria</taxon>
        <taxon>Rhodobacterales</taxon>
        <taxon>Paracoccaceae</taxon>
        <taxon>Cognatishimia</taxon>
    </lineage>
</organism>
<dbReference type="SUPFAM" id="SSF50494">
    <property type="entry name" value="Trypsin-like serine proteases"/>
    <property type="match status" value="1"/>
</dbReference>
<keyword evidence="4" id="KW-0378">Hydrolase</keyword>
<dbReference type="PANTHER" id="PTHR15462:SF8">
    <property type="entry name" value="SERINE PROTEASE"/>
    <property type="match status" value="1"/>
</dbReference>
<evidence type="ECO:0000256" key="1">
    <source>
        <dbReference type="ARBA" id="ARBA00022729"/>
    </source>
</evidence>
<name>A0A1M5N371_9RHOB</name>
<dbReference type="OrthoDB" id="267336at2"/>
<sequence length="274" mass="29082">MIFLRHILCACLLTLIAQGAWAGSRLETMDSRGDMLGWEAVGRIDLAGRGFCTGVLIAPDQVLTAAHCMYDKTTQAPLLAQDIVFRSGYLKGEALSERRGVKVVVAEGYVPGGNVTHIENVRKDVAILKLDSPIFSSEADPFRIAETGGPGTVQVMSYGQDRSEAMSWQRSCALEQEVNDLKLFDCDITFGSSGAPVFVKNGGRVRILSLVSGTAQLAGGRRIGVGMALGPVVAELRARLRYGDAPARQVSGGAKRIKIGGGGSASGAKFLRPN</sequence>
<dbReference type="EMBL" id="FQWM01000002">
    <property type="protein sequence ID" value="SHG83885.1"/>
    <property type="molecule type" value="Genomic_DNA"/>
</dbReference>
<proteinExistence type="predicted"/>
<dbReference type="PRINTS" id="PR00722">
    <property type="entry name" value="CHYMOTRYPSIN"/>
</dbReference>
<protein>
    <submittedName>
        <fullName evidence="4">Protease YdgD</fullName>
    </submittedName>
</protein>
<keyword evidence="5" id="KW-1185">Reference proteome</keyword>
<dbReference type="InterPro" id="IPR043504">
    <property type="entry name" value="Peptidase_S1_PA_chymotrypsin"/>
</dbReference>
<evidence type="ECO:0000259" key="3">
    <source>
        <dbReference type="Pfam" id="PF00089"/>
    </source>
</evidence>
<dbReference type="InterPro" id="IPR050966">
    <property type="entry name" value="Glutamyl_endopeptidase"/>
</dbReference>
<dbReference type="RefSeq" id="WP_072791998.1">
    <property type="nucleotide sequence ID" value="NZ_FQWM01000002.1"/>
</dbReference>
<accession>A0A1M5N371</accession>
<dbReference type="PANTHER" id="PTHR15462">
    <property type="entry name" value="SERINE PROTEASE"/>
    <property type="match status" value="1"/>
</dbReference>
<dbReference type="GO" id="GO:0004252">
    <property type="term" value="F:serine-type endopeptidase activity"/>
    <property type="evidence" value="ECO:0007669"/>
    <property type="project" value="InterPro"/>
</dbReference>
<dbReference type="InterPro" id="IPR009003">
    <property type="entry name" value="Peptidase_S1_PA"/>
</dbReference>
<reference evidence="5" key="1">
    <citation type="submission" date="2016-11" db="EMBL/GenBank/DDBJ databases">
        <authorList>
            <person name="Varghese N."/>
            <person name="Submissions S."/>
        </authorList>
    </citation>
    <scope>NUCLEOTIDE SEQUENCE [LARGE SCALE GENOMIC DNA]</scope>
    <source>
        <strain evidence="5">DSM 28223</strain>
    </source>
</reference>
<keyword evidence="4" id="KW-0645">Protease</keyword>